<evidence type="ECO:0000313" key="1">
    <source>
        <dbReference type="EMBL" id="CAI8599674.1"/>
    </source>
</evidence>
<organism evidence="1 2">
    <name type="scientific">Vicia faba</name>
    <name type="common">Broad bean</name>
    <name type="synonym">Faba vulgaris</name>
    <dbReference type="NCBI Taxonomy" id="3906"/>
    <lineage>
        <taxon>Eukaryota</taxon>
        <taxon>Viridiplantae</taxon>
        <taxon>Streptophyta</taxon>
        <taxon>Embryophyta</taxon>
        <taxon>Tracheophyta</taxon>
        <taxon>Spermatophyta</taxon>
        <taxon>Magnoliopsida</taxon>
        <taxon>eudicotyledons</taxon>
        <taxon>Gunneridae</taxon>
        <taxon>Pentapetalae</taxon>
        <taxon>rosids</taxon>
        <taxon>fabids</taxon>
        <taxon>Fabales</taxon>
        <taxon>Fabaceae</taxon>
        <taxon>Papilionoideae</taxon>
        <taxon>50 kb inversion clade</taxon>
        <taxon>NPAAA clade</taxon>
        <taxon>Hologalegina</taxon>
        <taxon>IRL clade</taxon>
        <taxon>Fabeae</taxon>
        <taxon>Vicia</taxon>
    </lineage>
</organism>
<accession>A0AAV0ZPP9</accession>
<dbReference type="AlphaFoldDB" id="A0AAV0ZPP9"/>
<dbReference type="EMBL" id="OX451737">
    <property type="protein sequence ID" value="CAI8599674.1"/>
    <property type="molecule type" value="Genomic_DNA"/>
</dbReference>
<evidence type="ECO:0000313" key="2">
    <source>
        <dbReference type="Proteomes" id="UP001157006"/>
    </source>
</evidence>
<keyword evidence="2" id="KW-1185">Reference proteome</keyword>
<sequence>MVCIPEGFGGCRRCRTEAFRRKRSSGKGRTANGRREVSFERRQEISGEKGSFPVRYPSISEPMGSNTAIAFSDSEDLINQAEYEGEEDCEVPGELDRLLQQEERVIQPHEEQLDTINLGTEEDKKEIKIGSNLEPSVKERLIHLLHDYVEIFAWSYEDMSGLDTDIVVHRLPTREDCPPVKQKVRRMRPDMSEKIKAEVMKQFNAGFLAVTSYP</sequence>
<proteinExistence type="predicted"/>
<dbReference type="Gene3D" id="3.10.10.10">
    <property type="entry name" value="HIV Type 1 Reverse Transcriptase, subunit A, domain 1"/>
    <property type="match status" value="1"/>
</dbReference>
<dbReference type="Proteomes" id="UP001157006">
    <property type="component" value="Chromosome 2"/>
</dbReference>
<reference evidence="1 2" key="1">
    <citation type="submission" date="2023-01" db="EMBL/GenBank/DDBJ databases">
        <authorList>
            <person name="Kreplak J."/>
        </authorList>
    </citation>
    <scope>NUCLEOTIDE SEQUENCE [LARGE SCALE GENOMIC DNA]</scope>
</reference>
<protein>
    <submittedName>
        <fullName evidence="1">Uncharacterized protein</fullName>
    </submittedName>
</protein>
<gene>
    <name evidence="1" type="ORF">VFH_II186480</name>
</gene>
<name>A0AAV0ZPP9_VICFA</name>